<evidence type="ECO:0000256" key="3">
    <source>
        <dbReference type="ARBA" id="ARBA00022475"/>
    </source>
</evidence>
<evidence type="ECO:0000256" key="6">
    <source>
        <dbReference type="ARBA" id="ARBA00023136"/>
    </source>
</evidence>
<keyword evidence="9" id="KW-1185">Reference proteome</keyword>
<evidence type="ECO:0000256" key="7">
    <source>
        <dbReference type="SAM" id="Phobius"/>
    </source>
</evidence>
<evidence type="ECO:0000313" key="8">
    <source>
        <dbReference type="EMBL" id="GLX80246.1"/>
    </source>
</evidence>
<feature type="transmembrane region" description="Helical" evidence="7">
    <location>
        <begin position="57"/>
        <end position="75"/>
    </location>
</feature>
<feature type="transmembrane region" description="Helical" evidence="7">
    <location>
        <begin position="12"/>
        <end position="37"/>
    </location>
</feature>
<dbReference type="Pfam" id="PF07681">
    <property type="entry name" value="DoxX"/>
    <property type="match status" value="1"/>
</dbReference>
<evidence type="ECO:0000313" key="9">
    <source>
        <dbReference type="Proteomes" id="UP001157186"/>
    </source>
</evidence>
<dbReference type="PANTHER" id="PTHR33452">
    <property type="entry name" value="OXIDOREDUCTASE CATD-RELATED"/>
    <property type="match status" value="1"/>
</dbReference>
<name>A0ABQ6GWD0_9GAMM</name>
<comment type="similarity">
    <text evidence="2">Belongs to the DoxX family.</text>
</comment>
<dbReference type="InterPro" id="IPR032808">
    <property type="entry name" value="DoxX"/>
</dbReference>
<evidence type="ECO:0000256" key="4">
    <source>
        <dbReference type="ARBA" id="ARBA00022692"/>
    </source>
</evidence>
<keyword evidence="5 7" id="KW-1133">Transmembrane helix</keyword>
<sequence length="144" mass="15452">MTNLSPNIPRPLLASLVALRIGVAVLFMAHAVVRIINGTIPRFSEFIGNIGFPEPSLIVWCITLIEIIGGLLLILNRGVRYVVWAFASIAVGGIVLIHVHQGWFVGEHGTGGSEYSVCLLLCLFVIAASDAGGVFRKVTTEINT</sequence>
<evidence type="ECO:0000256" key="5">
    <source>
        <dbReference type="ARBA" id="ARBA00022989"/>
    </source>
</evidence>
<reference evidence="8 9" key="1">
    <citation type="submission" date="2023-03" db="EMBL/GenBank/DDBJ databases">
        <title>Draft genome sequence of Thalassotalea insulae KCTC 62186T.</title>
        <authorList>
            <person name="Sawabe T."/>
        </authorList>
    </citation>
    <scope>NUCLEOTIDE SEQUENCE [LARGE SCALE GENOMIC DNA]</scope>
    <source>
        <strain evidence="8 9">KCTC 62186</strain>
    </source>
</reference>
<comment type="subcellular location">
    <subcellularLocation>
        <location evidence="1">Cell membrane</location>
        <topology evidence="1">Multi-pass membrane protein</topology>
    </subcellularLocation>
</comment>
<comment type="caution">
    <text evidence="8">The sequence shown here is derived from an EMBL/GenBank/DDBJ whole genome shotgun (WGS) entry which is preliminary data.</text>
</comment>
<keyword evidence="6 7" id="KW-0472">Membrane</keyword>
<dbReference type="RefSeq" id="WP_284246220.1">
    <property type="nucleotide sequence ID" value="NZ_BSST01000001.1"/>
</dbReference>
<gene>
    <name evidence="8" type="ORF">tinsulaeT_35860</name>
</gene>
<protein>
    <recommendedName>
        <fullName evidence="10">DoxX family protein</fullName>
    </recommendedName>
</protein>
<evidence type="ECO:0000256" key="1">
    <source>
        <dbReference type="ARBA" id="ARBA00004651"/>
    </source>
</evidence>
<keyword evidence="3" id="KW-1003">Cell membrane</keyword>
<evidence type="ECO:0000256" key="2">
    <source>
        <dbReference type="ARBA" id="ARBA00006679"/>
    </source>
</evidence>
<evidence type="ECO:0008006" key="10">
    <source>
        <dbReference type="Google" id="ProtNLM"/>
    </source>
</evidence>
<dbReference type="PANTHER" id="PTHR33452:SF1">
    <property type="entry name" value="INNER MEMBRANE PROTEIN YPHA-RELATED"/>
    <property type="match status" value="1"/>
</dbReference>
<proteinExistence type="inferred from homology"/>
<accession>A0ABQ6GWD0</accession>
<feature type="transmembrane region" description="Helical" evidence="7">
    <location>
        <begin position="82"/>
        <end position="103"/>
    </location>
</feature>
<dbReference type="InterPro" id="IPR051907">
    <property type="entry name" value="DoxX-like_oxidoreductase"/>
</dbReference>
<dbReference type="Proteomes" id="UP001157186">
    <property type="component" value="Unassembled WGS sequence"/>
</dbReference>
<feature type="transmembrane region" description="Helical" evidence="7">
    <location>
        <begin position="115"/>
        <end position="135"/>
    </location>
</feature>
<keyword evidence="4 7" id="KW-0812">Transmembrane</keyword>
<organism evidence="8 9">
    <name type="scientific">Thalassotalea insulae</name>
    <dbReference type="NCBI Taxonomy" id="2056778"/>
    <lineage>
        <taxon>Bacteria</taxon>
        <taxon>Pseudomonadati</taxon>
        <taxon>Pseudomonadota</taxon>
        <taxon>Gammaproteobacteria</taxon>
        <taxon>Alteromonadales</taxon>
        <taxon>Colwelliaceae</taxon>
        <taxon>Thalassotalea</taxon>
    </lineage>
</organism>
<dbReference type="EMBL" id="BSST01000001">
    <property type="protein sequence ID" value="GLX80246.1"/>
    <property type="molecule type" value="Genomic_DNA"/>
</dbReference>